<dbReference type="InterPro" id="IPR050723">
    <property type="entry name" value="CFA/CMAS"/>
</dbReference>
<dbReference type="InterPro" id="IPR029063">
    <property type="entry name" value="SAM-dependent_MTases_sf"/>
</dbReference>
<dbReference type="InterPro" id="IPR013216">
    <property type="entry name" value="Methyltransf_11"/>
</dbReference>
<name>A0A0F9I5L0_9ZZZZ</name>
<reference evidence="2" key="1">
    <citation type="journal article" date="2015" name="Nature">
        <title>Complex archaea that bridge the gap between prokaryotes and eukaryotes.</title>
        <authorList>
            <person name="Spang A."/>
            <person name="Saw J.H."/>
            <person name="Jorgensen S.L."/>
            <person name="Zaremba-Niedzwiedzka K."/>
            <person name="Martijn J."/>
            <person name="Lind A.E."/>
            <person name="van Eijk R."/>
            <person name="Schleper C."/>
            <person name="Guy L."/>
            <person name="Ettema T.J."/>
        </authorList>
    </citation>
    <scope>NUCLEOTIDE SEQUENCE</scope>
</reference>
<feature type="domain" description="Methyltransferase type 11" evidence="1">
    <location>
        <begin position="50"/>
        <end position="143"/>
    </location>
</feature>
<dbReference type="Gene3D" id="3.40.50.150">
    <property type="entry name" value="Vaccinia Virus protein VP39"/>
    <property type="match status" value="1"/>
</dbReference>
<evidence type="ECO:0000313" key="2">
    <source>
        <dbReference type="EMBL" id="KKL89100.1"/>
    </source>
</evidence>
<proteinExistence type="predicted"/>
<dbReference type="SUPFAM" id="SSF53335">
    <property type="entry name" value="S-adenosyl-L-methionine-dependent methyltransferases"/>
    <property type="match status" value="1"/>
</dbReference>
<dbReference type="Pfam" id="PF08241">
    <property type="entry name" value="Methyltransf_11"/>
    <property type="match status" value="1"/>
</dbReference>
<evidence type="ECO:0000259" key="1">
    <source>
        <dbReference type="Pfam" id="PF08241"/>
    </source>
</evidence>
<dbReference type="PANTHER" id="PTHR43667:SF2">
    <property type="entry name" value="FATTY ACID C-METHYL TRANSFERASE"/>
    <property type="match status" value="1"/>
</dbReference>
<gene>
    <name evidence="2" type="ORF">LCGC14_1918070</name>
</gene>
<comment type="caution">
    <text evidence="2">The sequence shown here is derived from an EMBL/GenBank/DDBJ whole genome shotgun (WGS) entry which is preliminary data.</text>
</comment>
<feature type="non-terminal residue" evidence="2">
    <location>
        <position position="173"/>
    </location>
</feature>
<dbReference type="GO" id="GO:0008757">
    <property type="term" value="F:S-adenosylmethionine-dependent methyltransferase activity"/>
    <property type="evidence" value="ECO:0007669"/>
    <property type="project" value="InterPro"/>
</dbReference>
<accession>A0A0F9I5L0</accession>
<dbReference type="CDD" id="cd02440">
    <property type="entry name" value="AdoMet_MTases"/>
    <property type="match status" value="1"/>
</dbReference>
<dbReference type="AlphaFoldDB" id="A0A0F9I5L0"/>
<sequence>MRLPEKKNINPTEIADPLKFYYLPISSGFYKKRLDMVGSMIQNNKYARLLDIGCGSGIFLKELETKCKNLYAMDIHRKMHLVKSMIDKEKINAYLYEGSITHLPFDSEVFNCIISVSVIEHVSDLDRAFSEINRVAQKNAIIVLGFPVKNVITDTIFDAKSSESWFGELSPNI</sequence>
<organism evidence="2">
    <name type="scientific">marine sediment metagenome</name>
    <dbReference type="NCBI Taxonomy" id="412755"/>
    <lineage>
        <taxon>unclassified sequences</taxon>
        <taxon>metagenomes</taxon>
        <taxon>ecological metagenomes</taxon>
    </lineage>
</organism>
<dbReference type="PANTHER" id="PTHR43667">
    <property type="entry name" value="CYCLOPROPANE-FATTY-ACYL-PHOSPHOLIPID SYNTHASE"/>
    <property type="match status" value="1"/>
</dbReference>
<protein>
    <recommendedName>
        <fullName evidence="1">Methyltransferase type 11 domain-containing protein</fullName>
    </recommendedName>
</protein>
<dbReference type="EMBL" id="LAZR01020382">
    <property type="protein sequence ID" value="KKL89100.1"/>
    <property type="molecule type" value="Genomic_DNA"/>
</dbReference>